<protein>
    <submittedName>
        <fullName evidence="1">Uncharacterized protein</fullName>
    </submittedName>
</protein>
<proteinExistence type="predicted"/>
<comment type="caution">
    <text evidence="1">The sequence shown here is derived from an EMBL/GenBank/DDBJ whole genome shotgun (WGS) entry which is preliminary data.</text>
</comment>
<reference evidence="1" key="2">
    <citation type="submission" date="2021-04" db="EMBL/GenBank/DDBJ databases">
        <authorList>
            <person name="Gilroy R."/>
        </authorList>
    </citation>
    <scope>NUCLEOTIDE SEQUENCE</scope>
    <source>
        <strain evidence="1">CHK165-2605</strain>
    </source>
</reference>
<dbReference type="EMBL" id="DWWI01000157">
    <property type="protein sequence ID" value="HJC43480.1"/>
    <property type="molecule type" value="Genomic_DNA"/>
</dbReference>
<evidence type="ECO:0000313" key="2">
    <source>
        <dbReference type="Proteomes" id="UP000823895"/>
    </source>
</evidence>
<organism evidence="1 2">
    <name type="scientific">Candidatus Mediterraneibacter gallistercoris</name>
    <dbReference type="NCBI Taxonomy" id="2838671"/>
    <lineage>
        <taxon>Bacteria</taxon>
        <taxon>Bacillati</taxon>
        <taxon>Bacillota</taxon>
        <taxon>Clostridia</taxon>
        <taxon>Lachnospirales</taxon>
        <taxon>Lachnospiraceae</taxon>
        <taxon>Mediterraneibacter</taxon>
    </lineage>
</organism>
<accession>A0A9D2P3L0</accession>
<dbReference type="AlphaFoldDB" id="A0A9D2P3L0"/>
<name>A0A9D2P3L0_9FIRM</name>
<evidence type="ECO:0000313" key="1">
    <source>
        <dbReference type="EMBL" id="HJC43480.1"/>
    </source>
</evidence>
<gene>
    <name evidence="1" type="ORF">H9756_07360</name>
</gene>
<sequence length="87" mass="10128">MEERKISDLVSAALNEEDYEFRINFLLAGLMSADANDTPEKEAKNTHYLNDIYNYCQSYCGEKKEYLMQISKKVKKYLDIPGGNDEY</sequence>
<reference evidence="1" key="1">
    <citation type="journal article" date="2021" name="PeerJ">
        <title>Extensive microbial diversity within the chicken gut microbiome revealed by metagenomics and culture.</title>
        <authorList>
            <person name="Gilroy R."/>
            <person name="Ravi A."/>
            <person name="Getino M."/>
            <person name="Pursley I."/>
            <person name="Horton D.L."/>
            <person name="Alikhan N.F."/>
            <person name="Baker D."/>
            <person name="Gharbi K."/>
            <person name="Hall N."/>
            <person name="Watson M."/>
            <person name="Adriaenssens E.M."/>
            <person name="Foster-Nyarko E."/>
            <person name="Jarju S."/>
            <person name="Secka A."/>
            <person name="Antonio M."/>
            <person name="Oren A."/>
            <person name="Chaudhuri R.R."/>
            <person name="La Ragione R."/>
            <person name="Hildebrand F."/>
            <person name="Pallen M.J."/>
        </authorList>
    </citation>
    <scope>NUCLEOTIDE SEQUENCE</scope>
    <source>
        <strain evidence="1">CHK165-2605</strain>
    </source>
</reference>
<dbReference type="Proteomes" id="UP000823895">
    <property type="component" value="Unassembled WGS sequence"/>
</dbReference>